<organism evidence="1 2">
    <name type="scientific">Panicum virgatum</name>
    <name type="common">Blackwell switchgrass</name>
    <dbReference type="NCBI Taxonomy" id="38727"/>
    <lineage>
        <taxon>Eukaryota</taxon>
        <taxon>Viridiplantae</taxon>
        <taxon>Streptophyta</taxon>
        <taxon>Embryophyta</taxon>
        <taxon>Tracheophyta</taxon>
        <taxon>Spermatophyta</taxon>
        <taxon>Magnoliopsida</taxon>
        <taxon>Liliopsida</taxon>
        <taxon>Poales</taxon>
        <taxon>Poaceae</taxon>
        <taxon>PACMAD clade</taxon>
        <taxon>Panicoideae</taxon>
        <taxon>Panicodae</taxon>
        <taxon>Paniceae</taxon>
        <taxon>Panicinae</taxon>
        <taxon>Panicum</taxon>
        <taxon>Panicum sect. Hiantes</taxon>
    </lineage>
</organism>
<sequence length="42" mass="4885">MKLTPYRRRVDIAATEIEYTCRSVKQPRIQLSTSLSISNNMI</sequence>
<keyword evidence="2" id="KW-1185">Reference proteome</keyword>
<dbReference type="Proteomes" id="UP000823388">
    <property type="component" value="Chromosome 7K"/>
</dbReference>
<accession>A0A8T0QH22</accession>
<name>A0A8T0QH22_PANVG</name>
<proteinExistence type="predicted"/>
<comment type="caution">
    <text evidence="1">The sequence shown here is derived from an EMBL/GenBank/DDBJ whole genome shotgun (WGS) entry which is preliminary data.</text>
</comment>
<gene>
    <name evidence="1" type="ORF">PVAP13_7KG149355</name>
</gene>
<dbReference type="EMBL" id="CM029049">
    <property type="protein sequence ID" value="KAG2572129.1"/>
    <property type="molecule type" value="Genomic_DNA"/>
</dbReference>
<evidence type="ECO:0000313" key="1">
    <source>
        <dbReference type="EMBL" id="KAG2572129.1"/>
    </source>
</evidence>
<reference evidence="1" key="1">
    <citation type="submission" date="2020-05" db="EMBL/GenBank/DDBJ databases">
        <title>WGS assembly of Panicum virgatum.</title>
        <authorList>
            <person name="Lovell J.T."/>
            <person name="Jenkins J."/>
            <person name="Shu S."/>
            <person name="Juenger T.E."/>
            <person name="Schmutz J."/>
        </authorList>
    </citation>
    <scope>NUCLEOTIDE SEQUENCE</scope>
    <source>
        <strain evidence="1">AP13</strain>
    </source>
</reference>
<evidence type="ECO:0000313" key="2">
    <source>
        <dbReference type="Proteomes" id="UP000823388"/>
    </source>
</evidence>
<dbReference type="AlphaFoldDB" id="A0A8T0QH22"/>
<protein>
    <submittedName>
        <fullName evidence="1">Uncharacterized protein</fullName>
    </submittedName>
</protein>